<dbReference type="InterPro" id="IPR001992">
    <property type="entry name" value="T2SS_GspF/T4SS_PilC_CS"/>
</dbReference>
<feature type="transmembrane region" description="Helical" evidence="10">
    <location>
        <begin position="382"/>
        <end position="406"/>
    </location>
</feature>
<dbReference type="PANTHER" id="PTHR30012">
    <property type="entry name" value="GENERAL SECRETION PATHWAY PROTEIN"/>
    <property type="match status" value="1"/>
</dbReference>
<feature type="domain" description="Type II secretion system protein GspF" evidence="11">
    <location>
        <begin position="279"/>
        <end position="401"/>
    </location>
</feature>
<dbReference type="HOGENOM" id="CLU_035032_0_1_3"/>
<feature type="domain" description="Type II secretion system protein GspF" evidence="11">
    <location>
        <begin position="75"/>
        <end position="197"/>
    </location>
</feature>
<dbReference type="InterPro" id="IPR018076">
    <property type="entry name" value="T2SS_GspF_dom"/>
</dbReference>
<keyword evidence="3 9" id="KW-0813">Transport</keyword>
<dbReference type="GO" id="GO:0009306">
    <property type="term" value="P:protein secretion"/>
    <property type="evidence" value="ECO:0007669"/>
    <property type="project" value="InterPro"/>
</dbReference>
<dbReference type="PATRIC" id="fig|1183438.3.peg.2132"/>
<dbReference type="RefSeq" id="WP_023173564.1">
    <property type="nucleotide sequence ID" value="NC_022600.1"/>
</dbReference>
<dbReference type="KEGG" id="glj:GKIL_2170"/>
<dbReference type="InterPro" id="IPR042094">
    <property type="entry name" value="T2SS_GspF_sf"/>
</dbReference>
<dbReference type="Gene3D" id="1.20.81.30">
    <property type="entry name" value="Type II secretion system (T2SS), domain F"/>
    <property type="match status" value="2"/>
</dbReference>
<dbReference type="OrthoDB" id="9805682at2"/>
<evidence type="ECO:0000313" key="13">
    <source>
        <dbReference type="Proteomes" id="UP000017396"/>
    </source>
</evidence>
<dbReference type="PANTHER" id="PTHR30012:SF0">
    <property type="entry name" value="TYPE II SECRETION SYSTEM PROTEIN F-RELATED"/>
    <property type="match status" value="1"/>
</dbReference>
<dbReference type="AlphaFoldDB" id="U5QHM0"/>
<evidence type="ECO:0000256" key="6">
    <source>
        <dbReference type="ARBA" id="ARBA00022692"/>
    </source>
</evidence>
<dbReference type="Pfam" id="PF00482">
    <property type="entry name" value="T2SSF"/>
    <property type="match status" value="2"/>
</dbReference>
<gene>
    <name evidence="12" type="primary">pilC</name>
    <name evidence="12" type="ORF">GKIL_2170</name>
</gene>
<dbReference type="PRINTS" id="PR00812">
    <property type="entry name" value="BCTERIALGSPF"/>
</dbReference>
<evidence type="ECO:0000313" key="12">
    <source>
        <dbReference type="EMBL" id="AGY58416.1"/>
    </source>
</evidence>
<dbReference type="PROSITE" id="PS00874">
    <property type="entry name" value="T2SP_F"/>
    <property type="match status" value="1"/>
</dbReference>
<evidence type="ECO:0000256" key="1">
    <source>
        <dbReference type="ARBA" id="ARBA00004429"/>
    </source>
</evidence>
<dbReference type="EMBL" id="CP003587">
    <property type="protein sequence ID" value="AGY58416.1"/>
    <property type="molecule type" value="Genomic_DNA"/>
</dbReference>
<evidence type="ECO:0000256" key="2">
    <source>
        <dbReference type="ARBA" id="ARBA00005745"/>
    </source>
</evidence>
<evidence type="ECO:0000256" key="9">
    <source>
        <dbReference type="RuleBase" id="RU003923"/>
    </source>
</evidence>
<keyword evidence="7 10" id="KW-1133">Transmembrane helix</keyword>
<dbReference type="STRING" id="1183438.GKIL_2170"/>
<comment type="subcellular location">
    <subcellularLocation>
        <location evidence="1">Cell inner membrane</location>
        <topology evidence="1">Multi-pass membrane protein</topology>
    </subcellularLocation>
    <subcellularLocation>
        <location evidence="9">Cell membrane</location>
        <topology evidence="9">Multi-pass membrane protein</topology>
    </subcellularLocation>
</comment>
<accession>U5QHM0</accession>
<dbReference type="GO" id="GO:0005886">
    <property type="term" value="C:plasma membrane"/>
    <property type="evidence" value="ECO:0007669"/>
    <property type="project" value="UniProtKB-SubCell"/>
</dbReference>
<evidence type="ECO:0000259" key="11">
    <source>
        <dbReference type="Pfam" id="PF00482"/>
    </source>
</evidence>
<evidence type="ECO:0000256" key="10">
    <source>
        <dbReference type="SAM" id="Phobius"/>
    </source>
</evidence>
<proteinExistence type="inferred from homology"/>
<dbReference type="FunFam" id="1.20.81.30:FF:000001">
    <property type="entry name" value="Type II secretion system protein F"/>
    <property type="match status" value="2"/>
</dbReference>
<organism evidence="12 13">
    <name type="scientific">Gloeobacter kilaueensis (strain ATCC BAA-2537 / CCAP 1431/1 / ULC 316 / JS1)</name>
    <dbReference type="NCBI Taxonomy" id="1183438"/>
    <lineage>
        <taxon>Bacteria</taxon>
        <taxon>Bacillati</taxon>
        <taxon>Cyanobacteriota</taxon>
        <taxon>Cyanophyceae</taxon>
        <taxon>Gloeobacterales</taxon>
        <taxon>Gloeobacteraceae</taxon>
        <taxon>Gloeobacter</taxon>
    </lineage>
</organism>
<evidence type="ECO:0000256" key="3">
    <source>
        <dbReference type="ARBA" id="ARBA00022448"/>
    </source>
</evidence>
<reference evidence="12 13" key="1">
    <citation type="journal article" date="2013" name="PLoS ONE">
        <title>Cultivation and Complete Genome Sequencing of Gloeobacter kilaueensis sp. nov., from a Lava Cave in Kilauea Caldera, Hawai'i.</title>
        <authorList>
            <person name="Saw J.H."/>
            <person name="Schatz M."/>
            <person name="Brown M.V."/>
            <person name="Kunkel D.D."/>
            <person name="Foster J.S."/>
            <person name="Shick H."/>
            <person name="Christensen S."/>
            <person name="Hou S."/>
            <person name="Wan X."/>
            <person name="Donachie S.P."/>
        </authorList>
    </citation>
    <scope>NUCLEOTIDE SEQUENCE [LARGE SCALE GENOMIC DNA]</scope>
    <source>
        <strain evidence="13">JS</strain>
    </source>
</reference>
<evidence type="ECO:0000256" key="5">
    <source>
        <dbReference type="ARBA" id="ARBA00022519"/>
    </source>
</evidence>
<protein>
    <submittedName>
        <fullName evidence="12">Type II secretion system protein</fullName>
    </submittedName>
</protein>
<keyword evidence="5" id="KW-0997">Cell inner membrane</keyword>
<keyword evidence="6 9" id="KW-0812">Transmembrane</keyword>
<dbReference type="InterPro" id="IPR003004">
    <property type="entry name" value="GspF/PilC"/>
</dbReference>
<name>U5QHM0_GLOK1</name>
<keyword evidence="4" id="KW-1003">Cell membrane</keyword>
<dbReference type="eggNOG" id="COG1459">
    <property type="taxonomic scope" value="Bacteria"/>
</dbReference>
<sequence length="410" mass="45756">MPTFRYRVRDYRGAPLEQTAEADNATILRSQLREKGMYVIEIAEVKPEQPGGRFSLEALRLATTRITVRDKSLLARQLSALTNAGVALVRSLTVLEEQTSNRKLKKYLAQINVDVQQGSSLAGAMRKFPDAFDNLFVAMITAGEQGGVLDEVLERLSKLLEDQDRLQRQVRSALAYPITVLVLAVGIFLAMVTFILPVFKGIFDQLGGTLPAFTQLLMSLSTFLQQPLNWLVLVALVAFVVWFYRRTYRSPRGRRSIDRVRLWLPLFGDLIRKAAIARFCRTFGVLFRSGVDVLRALEIVRDTAGNTVIADAVDAARQTIREGGMISPTLQQERAFPPMAVQMIRVGEESGELDSMLTKVADFYELEVEQAIKSLTSLLEPLLIVVLGGLVGSVILAMYLPLFTVFDLIK</sequence>
<feature type="transmembrane region" description="Helical" evidence="10">
    <location>
        <begin position="174"/>
        <end position="199"/>
    </location>
</feature>
<evidence type="ECO:0000256" key="8">
    <source>
        <dbReference type="ARBA" id="ARBA00023136"/>
    </source>
</evidence>
<comment type="similarity">
    <text evidence="2 9">Belongs to the GSP F family.</text>
</comment>
<evidence type="ECO:0000256" key="4">
    <source>
        <dbReference type="ARBA" id="ARBA00022475"/>
    </source>
</evidence>
<keyword evidence="8 10" id="KW-0472">Membrane</keyword>
<evidence type="ECO:0000256" key="7">
    <source>
        <dbReference type="ARBA" id="ARBA00022989"/>
    </source>
</evidence>
<keyword evidence="13" id="KW-1185">Reference proteome</keyword>
<feature type="transmembrane region" description="Helical" evidence="10">
    <location>
        <begin position="228"/>
        <end position="245"/>
    </location>
</feature>
<dbReference type="Proteomes" id="UP000017396">
    <property type="component" value="Chromosome"/>
</dbReference>